<evidence type="ECO:0000256" key="4">
    <source>
        <dbReference type="ARBA" id="ARBA00023136"/>
    </source>
</evidence>
<gene>
    <name evidence="7" type="ORF">JOM49_004322</name>
</gene>
<keyword evidence="3 5" id="KW-1133">Transmembrane helix</keyword>
<dbReference type="InterPro" id="IPR009908">
    <property type="entry name" value="Methylamine_util_MauE"/>
</dbReference>
<dbReference type="Proteomes" id="UP000741013">
    <property type="component" value="Unassembled WGS sequence"/>
</dbReference>
<feature type="transmembrane region" description="Helical" evidence="5">
    <location>
        <begin position="130"/>
        <end position="146"/>
    </location>
</feature>
<reference evidence="7 8" key="1">
    <citation type="submission" date="2021-03" db="EMBL/GenBank/DDBJ databases">
        <title>Sequencing the genomes of 1000 actinobacteria strains.</title>
        <authorList>
            <person name="Klenk H.-P."/>
        </authorList>
    </citation>
    <scope>NUCLEOTIDE SEQUENCE [LARGE SCALE GENOMIC DNA]</scope>
    <source>
        <strain evidence="7 8">DSM 45510</strain>
    </source>
</reference>
<dbReference type="EMBL" id="JAGGMS010000001">
    <property type="protein sequence ID" value="MBP2182796.1"/>
    <property type="molecule type" value="Genomic_DNA"/>
</dbReference>
<comment type="subcellular location">
    <subcellularLocation>
        <location evidence="1">Membrane</location>
        <topology evidence="1">Multi-pass membrane protein</topology>
    </subcellularLocation>
</comment>
<feature type="transmembrane region" description="Helical" evidence="5">
    <location>
        <begin position="83"/>
        <end position="103"/>
    </location>
</feature>
<comment type="caution">
    <text evidence="7">The sequence shown here is derived from an EMBL/GenBank/DDBJ whole genome shotgun (WGS) entry which is preliminary data.</text>
</comment>
<organism evidence="7 8">
    <name type="scientific">Amycolatopsis magusensis</name>
    <dbReference type="NCBI Taxonomy" id="882444"/>
    <lineage>
        <taxon>Bacteria</taxon>
        <taxon>Bacillati</taxon>
        <taxon>Actinomycetota</taxon>
        <taxon>Actinomycetes</taxon>
        <taxon>Pseudonocardiales</taxon>
        <taxon>Pseudonocardiaceae</taxon>
        <taxon>Amycolatopsis</taxon>
    </lineage>
</organism>
<feature type="domain" description="Methylamine utilisation protein MauE" evidence="6">
    <location>
        <begin position="1"/>
        <end position="141"/>
    </location>
</feature>
<evidence type="ECO:0000259" key="6">
    <source>
        <dbReference type="Pfam" id="PF07291"/>
    </source>
</evidence>
<proteinExistence type="predicted"/>
<dbReference type="Pfam" id="PF07291">
    <property type="entry name" value="MauE"/>
    <property type="match status" value="1"/>
</dbReference>
<accession>A0ABS4PTN8</accession>
<name>A0ABS4PTN8_9PSEU</name>
<evidence type="ECO:0000256" key="5">
    <source>
        <dbReference type="SAM" id="Phobius"/>
    </source>
</evidence>
<keyword evidence="4 5" id="KW-0472">Membrane</keyword>
<sequence length="186" mass="18853">MTYLALGCATGLCVVFLVSAAGKLGRTRLREFAVSAGPLRLVPRSWRSRVAGAVVGAEFAITTTLGLAVGGTLTGAPGPAGPVAFGAAIGLLTAFTVALSWSLHRGDRTPCRCFGASTAPAGPAHLGRNLVLLLTATTGLVTSWSAGGRPDIGGSVLAAVAGLVFALLVLAFDDLLDLFQPARRVR</sequence>
<protein>
    <recommendedName>
        <fullName evidence="6">Methylamine utilisation protein MauE domain-containing protein</fullName>
    </recommendedName>
</protein>
<evidence type="ECO:0000313" key="8">
    <source>
        <dbReference type="Proteomes" id="UP000741013"/>
    </source>
</evidence>
<feature type="transmembrane region" description="Helical" evidence="5">
    <location>
        <begin position="152"/>
        <end position="176"/>
    </location>
</feature>
<evidence type="ECO:0000313" key="7">
    <source>
        <dbReference type="EMBL" id="MBP2182796.1"/>
    </source>
</evidence>
<keyword evidence="8" id="KW-1185">Reference proteome</keyword>
<evidence type="ECO:0000256" key="1">
    <source>
        <dbReference type="ARBA" id="ARBA00004141"/>
    </source>
</evidence>
<keyword evidence="2 5" id="KW-0812">Transmembrane</keyword>
<evidence type="ECO:0000256" key="3">
    <source>
        <dbReference type="ARBA" id="ARBA00022989"/>
    </source>
</evidence>
<evidence type="ECO:0000256" key="2">
    <source>
        <dbReference type="ARBA" id="ARBA00022692"/>
    </source>
</evidence>
<dbReference type="RefSeq" id="WP_209666056.1">
    <property type="nucleotide sequence ID" value="NZ_JAGGMS010000001.1"/>
</dbReference>